<evidence type="ECO:0000256" key="1">
    <source>
        <dbReference type="SAM" id="MobiDB-lite"/>
    </source>
</evidence>
<organism evidence="2">
    <name type="scientific">hydrothermal vent metagenome</name>
    <dbReference type="NCBI Taxonomy" id="652676"/>
    <lineage>
        <taxon>unclassified sequences</taxon>
        <taxon>metagenomes</taxon>
        <taxon>ecological metagenomes</taxon>
    </lineage>
</organism>
<feature type="region of interest" description="Disordered" evidence="1">
    <location>
        <begin position="168"/>
        <end position="188"/>
    </location>
</feature>
<proteinExistence type="predicted"/>
<name>A0A3B0VX75_9ZZZZ</name>
<reference evidence="2" key="1">
    <citation type="submission" date="2018-06" db="EMBL/GenBank/DDBJ databases">
        <authorList>
            <person name="Zhirakovskaya E."/>
        </authorList>
    </citation>
    <scope>NUCLEOTIDE SEQUENCE</scope>
</reference>
<accession>A0A3B0VX75</accession>
<gene>
    <name evidence="2" type="ORF">MNBD_GAMMA02-1371</name>
</gene>
<evidence type="ECO:0000313" key="2">
    <source>
        <dbReference type="EMBL" id="VAW44930.1"/>
    </source>
</evidence>
<sequence length="188" mass="22122">MNKTYQLSLTENLRNHLEQVLEHKKSMKIDASKTIETSKSLLLKLQEKNQSEQVSASASKLESMIEMLEDKSWNMRENNRNYVLAVLSYFNDSKENIPASLPELGVLFDTMMIDIVAEELTHERDSYNDFLNFVKAYKTSPYYKDKDFEPSQSDWIIARKKELRDRLKRRRRRDSRSNGLRGSSFTII</sequence>
<dbReference type="AlphaFoldDB" id="A0A3B0VX75"/>
<dbReference type="EMBL" id="UOFA01000147">
    <property type="protein sequence ID" value="VAW44930.1"/>
    <property type="molecule type" value="Genomic_DNA"/>
</dbReference>
<protein>
    <submittedName>
        <fullName evidence="2">Uncharacterized protein</fullName>
    </submittedName>
</protein>
<feature type="compositionally biased region" description="Low complexity" evidence="1">
    <location>
        <begin position="177"/>
        <end position="188"/>
    </location>
</feature>